<reference evidence="3" key="1">
    <citation type="journal article" date="2019" name="Int. J. Syst. Evol. Microbiol.">
        <title>The Global Catalogue of Microorganisms (GCM) 10K type strain sequencing project: providing services to taxonomists for standard genome sequencing and annotation.</title>
        <authorList>
            <consortium name="The Broad Institute Genomics Platform"/>
            <consortium name="The Broad Institute Genome Sequencing Center for Infectious Disease"/>
            <person name="Wu L."/>
            <person name="Ma J."/>
        </authorList>
    </citation>
    <scope>NUCLEOTIDE SEQUENCE [LARGE SCALE GENOMIC DNA]</scope>
    <source>
        <strain evidence="3">2902at01</strain>
    </source>
</reference>
<evidence type="ECO:0000313" key="2">
    <source>
        <dbReference type="EMBL" id="MFC4108827.1"/>
    </source>
</evidence>
<dbReference type="RefSeq" id="WP_377549565.1">
    <property type="nucleotide sequence ID" value="NZ_JBHSBN010000018.1"/>
</dbReference>
<evidence type="ECO:0000256" key="1">
    <source>
        <dbReference type="SAM" id="Phobius"/>
    </source>
</evidence>
<keyword evidence="1" id="KW-1133">Transmembrane helix</keyword>
<proteinExistence type="predicted"/>
<name>A0ABV8KSE7_9ACTN</name>
<protein>
    <recommendedName>
        <fullName evidence="4">DUF2306 domain-containing protein</fullName>
    </recommendedName>
</protein>
<organism evidence="2 3">
    <name type="scientific">Micromonospora zhanjiangensis</name>
    <dbReference type="NCBI Taxonomy" id="1522057"/>
    <lineage>
        <taxon>Bacteria</taxon>
        <taxon>Bacillati</taxon>
        <taxon>Actinomycetota</taxon>
        <taxon>Actinomycetes</taxon>
        <taxon>Micromonosporales</taxon>
        <taxon>Micromonosporaceae</taxon>
        <taxon>Micromonospora</taxon>
    </lineage>
</organism>
<feature type="transmembrane region" description="Helical" evidence="1">
    <location>
        <begin position="95"/>
        <end position="117"/>
    </location>
</feature>
<evidence type="ECO:0000313" key="3">
    <source>
        <dbReference type="Proteomes" id="UP001595868"/>
    </source>
</evidence>
<feature type="transmembrane region" description="Helical" evidence="1">
    <location>
        <begin position="63"/>
        <end position="83"/>
    </location>
</feature>
<keyword evidence="1" id="KW-0472">Membrane</keyword>
<sequence length="160" mass="17007">MHTVLVAVHATCGALGLLLAVPVLLAPKRRGRHTVLGRAYAVAALGLSLSGFGLFAYRPAELFGLAILGVLTLGWLAGGLWFARRRPRSLGPRGWRIWHLNLMGSTVISFVTGFAAQTTHGNLIAWIAPTVIGSLLIARRTAREIAATRPAVTVTSPAVR</sequence>
<feature type="transmembrane region" description="Helical" evidence="1">
    <location>
        <begin position="123"/>
        <end position="139"/>
    </location>
</feature>
<dbReference type="EMBL" id="JBHSBN010000018">
    <property type="protein sequence ID" value="MFC4108827.1"/>
    <property type="molecule type" value="Genomic_DNA"/>
</dbReference>
<feature type="transmembrane region" description="Helical" evidence="1">
    <location>
        <begin position="39"/>
        <end position="57"/>
    </location>
</feature>
<gene>
    <name evidence="2" type="ORF">ACFOX0_23210</name>
</gene>
<feature type="transmembrane region" description="Helical" evidence="1">
    <location>
        <begin position="6"/>
        <end position="27"/>
    </location>
</feature>
<keyword evidence="3" id="KW-1185">Reference proteome</keyword>
<keyword evidence="1" id="KW-0812">Transmembrane</keyword>
<comment type="caution">
    <text evidence="2">The sequence shown here is derived from an EMBL/GenBank/DDBJ whole genome shotgun (WGS) entry which is preliminary data.</text>
</comment>
<accession>A0ABV8KSE7</accession>
<evidence type="ECO:0008006" key="4">
    <source>
        <dbReference type="Google" id="ProtNLM"/>
    </source>
</evidence>
<dbReference type="Proteomes" id="UP001595868">
    <property type="component" value="Unassembled WGS sequence"/>
</dbReference>